<name>A0A058Z8M4_FONAL</name>
<evidence type="ECO:0000313" key="4">
    <source>
        <dbReference type="EMBL" id="KCV70649.1"/>
    </source>
</evidence>
<feature type="repeat" description="WD" evidence="3">
    <location>
        <begin position="19"/>
        <end position="53"/>
    </location>
</feature>
<dbReference type="PROSITE" id="PS00678">
    <property type="entry name" value="WD_REPEATS_1"/>
    <property type="match status" value="2"/>
</dbReference>
<evidence type="ECO:0000313" key="5">
    <source>
        <dbReference type="Proteomes" id="UP000030693"/>
    </source>
</evidence>
<dbReference type="InterPro" id="IPR020472">
    <property type="entry name" value="WD40_PAC1"/>
</dbReference>
<dbReference type="GO" id="GO:0030126">
    <property type="term" value="C:COPI vesicle coat"/>
    <property type="evidence" value="ECO:0007669"/>
    <property type="project" value="TreeGrafter"/>
</dbReference>
<keyword evidence="5" id="KW-1185">Reference proteome</keyword>
<dbReference type="CDD" id="cd00200">
    <property type="entry name" value="WD40"/>
    <property type="match status" value="1"/>
</dbReference>
<accession>A0A058Z8M4</accession>
<dbReference type="InterPro" id="IPR050844">
    <property type="entry name" value="Coatomer_complex_subunit"/>
</dbReference>
<dbReference type="GeneID" id="20527729"/>
<dbReference type="OrthoDB" id="10261470at2759"/>
<dbReference type="EMBL" id="KB932204">
    <property type="protein sequence ID" value="KCV70649.1"/>
    <property type="molecule type" value="Genomic_DNA"/>
</dbReference>
<proteinExistence type="predicted"/>
<dbReference type="PANTHER" id="PTHR19876">
    <property type="entry name" value="COATOMER"/>
    <property type="match status" value="1"/>
</dbReference>
<dbReference type="InterPro" id="IPR001680">
    <property type="entry name" value="WD40_rpt"/>
</dbReference>
<dbReference type="InterPro" id="IPR019775">
    <property type="entry name" value="WD40_repeat_CS"/>
</dbReference>
<dbReference type="STRING" id="691883.A0A058Z8M4"/>
<dbReference type="SMART" id="SM00320">
    <property type="entry name" value="WD40"/>
    <property type="match status" value="4"/>
</dbReference>
<dbReference type="InterPro" id="IPR015943">
    <property type="entry name" value="WD40/YVTN_repeat-like_dom_sf"/>
</dbReference>
<gene>
    <name evidence="4" type="ORF">H696_03004</name>
</gene>
<dbReference type="PROSITE" id="PS50294">
    <property type="entry name" value="WD_REPEATS_REGION"/>
    <property type="match status" value="3"/>
</dbReference>
<dbReference type="PROSITE" id="PS50082">
    <property type="entry name" value="WD_REPEATS_2"/>
    <property type="match status" value="3"/>
</dbReference>
<feature type="repeat" description="WD" evidence="3">
    <location>
        <begin position="139"/>
        <end position="180"/>
    </location>
</feature>
<dbReference type="SUPFAM" id="SSF50978">
    <property type="entry name" value="WD40 repeat-like"/>
    <property type="match status" value="1"/>
</dbReference>
<dbReference type="GO" id="GO:0006886">
    <property type="term" value="P:intracellular protein transport"/>
    <property type="evidence" value="ECO:0007669"/>
    <property type="project" value="TreeGrafter"/>
</dbReference>
<reference evidence="4" key="1">
    <citation type="submission" date="2013-04" db="EMBL/GenBank/DDBJ databases">
        <title>The Genome Sequence of Fonticula alba ATCC 38817.</title>
        <authorList>
            <consortium name="The Broad Institute Genomics Platform"/>
            <person name="Russ C."/>
            <person name="Cuomo C."/>
            <person name="Burger G."/>
            <person name="Gray M.W."/>
            <person name="Holland P.W.H."/>
            <person name="King N."/>
            <person name="Lang F.B.F."/>
            <person name="Roger A.J."/>
            <person name="Ruiz-Trillo I."/>
            <person name="Brown M."/>
            <person name="Walker B."/>
            <person name="Young S."/>
            <person name="Zeng Q."/>
            <person name="Gargeya S."/>
            <person name="Fitzgerald M."/>
            <person name="Haas B."/>
            <person name="Abouelleil A."/>
            <person name="Allen A.W."/>
            <person name="Alvarado L."/>
            <person name="Arachchi H.M."/>
            <person name="Berlin A.M."/>
            <person name="Chapman S.B."/>
            <person name="Gainer-Dewar J."/>
            <person name="Goldberg J."/>
            <person name="Griggs A."/>
            <person name="Gujja S."/>
            <person name="Hansen M."/>
            <person name="Howarth C."/>
            <person name="Imamovic A."/>
            <person name="Ireland A."/>
            <person name="Larimer J."/>
            <person name="McCowan C."/>
            <person name="Murphy C."/>
            <person name="Pearson M."/>
            <person name="Poon T.W."/>
            <person name="Priest M."/>
            <person name="Roberts A."/>
            <person name="Saif S."/>
            <person name="Shea T."/>
            <person name="Sisk P."/>
            <person name="Sykes S."/>
            <person name="Wortman J."/>
            <person name="Nusbaum C."/>
            <person name="Birren B."/>
        </authorList>
    </citation>
    <scope>NUCLEOTIDE SEQUENCE [LARGE SCALE GENOMIC DNA]</scope>
    <source>
        <strain evidence="4">ATCC 38817</strain>
    </source>
</reference>
<dbReference type="PRINTS" id="PR00320">
    <property type="entry name" value="GPROTEINBRPT"/>
</dbReference>
<dbReference type="Proteomes" id="UP000030693">
    <property type="component" value="Unassembled WGS sequence"/>
</dbReference>
<sequence length="307" mass="34709">MILTIRIWNWQSRTCIAVLTGHNHYVMSAEFHPKEDLIVSASLDQTVRVWDISGLRRKAMPGMGATPRPGSDEPTKPLLQNDLFGSVDAYVKFVLEDHDRGVNWASFHPELSLIVSGADDRQVKIWRYTDTKAWHVDSCRGHYSHATCVIFHPRQDLILSASEDKTLRVWDITKRTAVATFRREHDRFWIIKAHPTENLFVTGHDAGLIVFKLERERPASTVHGSNLLYVKDKHLRVVDMRSGANNLLANIRRYTSPGGGISFGTQPRSMTYNEAENAVLLYSVRVHSALRPAHVRPGAPGAFPTAR</sequence>
<dbReference type="GO" id="GO:0006888">
    <property type="term" value="P:endoplasmic reticulum to Golgi vesicle-mediated transport"/>
    <property type="evidence" value="ECO:0007669"/>
    <property type="project" value="TreeGrafter"/>
</dbReference>
<evidence type="ECO:0000256" key="2">
    <source>
        <dbReference type="ARBA" id="ARBA00022737"/>
    </source>
</evidence>
<protein>
    <submittedName>
        <fullName evidence="4">Coatomer protein complex, subunit alpha (Xenin)</fullName>
    </submittedName>
</protein>
<evidence type="ECO:0000256" key="1">
    <source>
        <dbReference type="ARBA" id="ARBA00022574"/>
    </source>
</evidence>
<dbReference type="InterPro" id="IPR036322">
    <property type="entry name" value="WD40_repeat_dom_sf"/>
</dbReference>
<keyword evidence="2" id="KW-0677">Repeat</keyword>
<dbReference type="GO" id="GO:0006891">
    <property type="term" value="P:intra-Golgi vesicle-mediated transport"/>
    <property type="evidence" value="ECO:0007669"/>
    <property type="project" value="TreeGrafter"/>
</dbReference>
<keyword evidence="1 3" id="KW-0853">WD repeat</keyword>
<dbReference type="Gene3D" id="2.130.10.10">
    <property type="entry name" value="YVTN repeat-like/Quinoprotein amine dehydrogenase"/>
    <property type="match status" value="1"/>
</dbReference>
<dbReference type="PANTHER" id="PTHR19876:SF1">
    <property type="entry name" value="COATOMER SUBUNIT ALPHA"/>
    <property type="match status" value="1"/>
</dbReference>
<dbReference type="RefSeq" id="XP_009495165.1">
    <property type="nucleotide sequence ID" value="XM_009496890.1"/>
</dbReference>
<evidence type="ECO:0000256" key="3">
    <source>
        <dbReference type="PROSITE-ProRule" id="PRU00221"/>
    </source>
</evidence>
<feature type="repeat" description="WD" evidence="3">
    <location>
        <begin position="95"/>
        <end position="136"/>
    </location>
</feature>
<dbReference type="eggNOG" id="KOG0292">
    <property type="taxonomic scope" value="Eukaryota"/>
</dbReference>
<dbReference type="Pfam" id="PF00400">
    <property type="entry name" value="WD40"/>
    <property type="match status" value="3"/>
</dbReference>
<dbReference type="GO" id="GO:0006890">
    <property type="term" value="P:retrograde vesicle-mediated transport, Golgi to endoplasmic reticulum"/>
    <property type="evidence" value="ECO:0007669"/>
    <property type="project" value="TreeGrafter"/>
</dbReference>
<organism evidence="4">
    <name type="scientific">Fonticula alba</name>
    <name type="common">Slime mold</name>
    <dbReference type="NCBI Taxonomy" id="691883"/>
    <lineage>
        <taxon>Eukaryota</taxon>
        <taxon>Rotosphaerida</taxon>
        <taxon>Fonticulaceae</taxon>
        <taxon>Fonticula</taxon>
    </lineage>
</organism>
<dbReference type="AlphaFoldDB" id="A0A058Z8M4"/>